<gene>
    <name evidence="4" type="ORF">QIT00_16290</name>
</gene>
<dbReference type="InterPro" id="IPR002347">
    <property type="entry name" value="SDR_fam"/>
</dbReference>
<dbReference type="PRINTS" id="PR00080">
    <property type="entry name" value="SDRFAMILY"/>
</dbReference>
<dbReference type="EC" id="1.3.1.25" evidence="4"/>
<evidence type="ECO:0000313" key="5">
    <source>
        <dbReference type="Proteomes" id="UP001237105"/>
    </source>
</evidence>
<dbReference type="EMBL" id="JASCIS010000014">
    <property type="protein sequence ID" value="MDI3420102.1"/>
    <property type="molecule type" value="Genomic_DNA"/>
</dbReference>
<dbReference type="Proteomes" id="UP001237105">
    <property type="component" value="Unassembled WGS sequence"/>
</dbReference>
<evidence type="ECO:0000256" key="2">
    <source>
        <dbReference type="RuleBase" id="RU000363"/>
    </source>
</evidence>
<dbReference type="InterPro" id="IPR036291">
    <property type="entry name" value="NAD(P)-bd_dom_sf"/>
</dbReference>
<organism evidence="4 5">
    <name type="scientific">Streptomyces luteolus</name>
    <dbReference type="NCBI Taxonomy" id="3043615"/>
    <lineage>
        <taxon>Bacteria</taxon>
        <taxon>Bacillati</taxon>
        <taxon>Actinomycetota</taxon>
        <taxon>Actinomycetes</taxon>
        <taxon>Kitasatosporales</taxon>
        <taxon>Streptomycetaceae</taxon>
        <taxon>Streptomyces</taxon>
    </lineage>
</organism>
<dbReference type="InterPro" id="IPR047686">
    <property type="entry name" value="BenD"/>
</dbReference>
<accession>A0ABT6SZN1</accession>
<dbReference type="SUPFAM" id="SSF51735">
    <property type="entry name" value="NAD(P)-binding Rossmann-fold domains"/>
    <property type="match status" value="1"/>
</dbReference>
<dbReference type="NCBIfam" id="NF040811">
    <property type="entry name" value="BenD"/>
    <property type="match status" value="1"/>
</dbReference>
<evidence type="ECO:0000313" key="4">
    <source>
        <dbReference type="EMBL" id="MDI3420102.1"/>
    </source>
</evidence>
<proteinExistence type="inferred from homology"/>
<reference evidence="4 5" key="1">
    <citation type="submission" date="2023-05" db="EMBL/GenBank/DDBJ databases">
        <title>Draft genome sequence of Streptomyces sp. B-S-A12 isolated from a cave soil in Thailand.</title>
        <authorList>
            <person name="Chamroensaksri N."/>
            <person name="Muangham S."/>
        </authorList>
    </citation>
    <scope>NUCLEOTIDE SEQUENCE [LARGE SCALE GENOMIC DNA]</scope>
    <source>
        <strain evidence="4 5">B-S-A12</strain>
    </source>
</reference>
<dbReference type="RefSeq" id="WP_282535985.1">
    <property type="nucleotide sequence ID" value="NZ_JASCIS010000014.1"/>
</dbReference>
<dbReference type="CDD" id="cd08937">
    <property type="entry name" value="DHB_DH-like_SDR_c"/>
    <property type="match status" value="1"/>
</dbReference>
<keyword evidence="5" id="KW-1185">Reference proteome</keyword>
<dbReference type="PROSITE" id="PS00061">
    <property type="entry name" value="ADH_SHORT"/>
    <property type="match status" value="1"/>
</dbReference>
<name>A0ABT6SZN1_9ACTN</name>
<dbReference type="PRINTS" id="PR00081">
    <property type="entry name" value="GDHRDH"/>
</dbReference>
<sequence>MTGAANAAYATGATDATALKTAHVGRFAGKKAVVTGAAQGIGLAVARRLVAESADVVLVDRSELVREVAAELAREGGDTHAIIADLEQYDGAEKAVAEAQERQGRIDCLVNNVGGTIWAKPYEHYTPDQIQAEVQRSLFPTLWTCRAVLPHLIEQRSGTIVNVSSVATRGVNRVPYAAAKGGVNAITASLALEAAPYGIRVVATAPGGTDAPARRVARGPAAQGGQEESWYQQIVDQTVASSLMKRYGSLDEQAAAIAFLASDEASYITGTVLPVAGGDLG</sequence>
<evidence type="ECO:0000256" key="1">
    <source>
        <dbReference type="ARBA" id="ARBA00006484"/>
    </source>
</evidence>
<dbReference type="InterPro" id="IPR020904">
    <property type="entry name" value="Sc_DH/Rdtase_CS"/>
</dbReference>
<comment type="similarity">
    <text evidence="1 2">Belongs to the short-chain dehydrogenases/reductases (SDR) family.</text>
</comment>
<dbReference type="SMART" id="SM00822">
    <property type="entry name" value="PKS_KR"/>
    <property type="match status" value="1"/>
</dbReference>
<keyword evidence="4" id="KW-0560">Oxidoreductase</keyword>
<dbReference type="Pfam" id="PF00106">
    <property type="entry name" value="adh_short"/>
    <property type="match status" value="1"/>
</dbReference>
<dbReference type="InterPro" id="IPR057326">
    <property type="entry name" value="KR_dom"/>
</dbReference>
<dbReference type="GO" id="GO:0047116">
    <property type="term" value="F:1,6-dihydroxycyclohexa-2,4-diene-1-carboxylate dehydrogenase activity"/>
    <property type="evidence" value="ECO:0007669"/>
    <property type="project" value="UniProtKB-EC"/>
</dbReference>
<protein>
    <submittedName>
        <fullName evidence="4">1,6-dihydroxycyclohexa-2,4-diene-1-carboxylate dehydrogenase</fullName>
        <ecNumber evidence="4">1.3.1.25</ecNumber>
    </submittedName>
</protein>
<evidence type="ECO:0000259" key="3">
    <source>
        <dbReference type="SMART" id="SM00822"/>
    </source>
</evidence>
<dbReference type="PANTHER" id="PTHR42760">
    <property type="entry name" value="SHORT-CHAIN DEHYDROGENASES/REDUCTASES FAMILY MEMBER"/>
    <property type="match status" value="1"/>
</dbReference>
<dbReference type="Gene3D" id="3.40.50.720">
    <property type="entry name" value="NAD(P)-binding Rossmann-like Domain"/>
    <property type="match status" value="1"/>
</dbReference>
<dbReference type="PANTHER" id="PTHR42760:SF123">
    <property type="entry name" value="OXIDOREDUCTASE"/>
    <property type="match status" value="1"/>
</dbReference>
<comment type="caution">
    <text evidence="4">The sequence shown here is derived from an EMBL/GenBank/DDBJ whole genome shotgun (WGS) entry which is preliminary data.</text>
</comment>
<feature type="domain" description="Ketoreductase" evidence="3">
    <location>
        <begin position="30"/>
        <end position="233"/>
    </location>
</feature>
<dbReference type="NCBIfam" id="NF009463">
    <property type="entry name" value="PRK12823.1"/>
    <property type="match status" value="1"/>
</dbReference>